<dbReference type="AlphaFoldDB" id="A0A420YDB7"/>
<keyword evidence="2" id="KW-0012">Acyltransferase</keyword>
<dbReference type="STRING" id="177199.A0A420YDB7"/>
<keyword evidence="1" id="KW-0808">Transferase</keyword>
<evidence type="ECO:0000256" key="1">
    <source>
        <dbReference type="ARBA" id="ARBA00022679"/>
    </source>
</evidence>
<evidence type="ECO:0000259" key="4">
    <source>
        <dbReference type="PROSITE" id="PS51186"/>
    </source>
</evidence>
<accession>A0A420YDB7</accession>
<dbReference type="Proteomes" id="UP000275385">
    <property type="component" value="Unassembled WGS sequence"/>
</dbReference>
<dbReference type="PANTHER" id="PTHR10908:SF0">
    <property type="entry name" value="SEROTONIN N-ACETYLTRANSFERASE"/>
    <property type="match status" value="1"/>
</dbReference>
<gene>
    <name evidence="5" type="ORF">DL546_008177</name>
</gene>
<protein>
    <recommendedName>
        <fullName evidence="4">N-acetyltransferase domain-containing protein</fullName>
    </recommendedName>
</protein>
<organism evidence="5 6">
    <name type="scientific">Coniochaeta pulveracea</name>
    <dbReference type="NCBI Taxonomy" id="177199"/>
    <lineage>
        <taxon>Eukaryota</taxon>
        <taxon>Fungi</taxon>
        <taxon>Dikarya</taxon>
        <taxon>Ascomycota</taxon>
        <taxon>Pezizomycotina</taxon>
        <taxon>Sordariomycetes</taxon>
        <taxon>Sordariomycetidae</taxon>
        <taxon>Coniochaetales</taxon>
        <taxon>Coniochaetaceae</taxon>
        <taxon>Coniochaeta</taxon>
    </lineage>
</organism>
<keyword evidence="6" id="KW-1185">Reference proteome</keyword>
<reference evidence="5 6" key="1">
    <citation type="submission" date="2018-08" db="EMBL/GenBank/DDBJ databases">
        <title>Draft genome of the lignicolous fungus Coniochaeta pulveracea.</title>
        <authorList>
            <person name="Borstlap C.J."/>
            <person name="De Witt R.N."/>
            <person name="Botha A."/>
            <person name="Volschenk H."/>
        </authorList>
    </citation>
    <scope>NUCLEOTIDE SEQUENCE [LARGE SCALE GENOMIC DNA]</scope>
    <source>
        <strain evidence="5 6">CAB683</strain>
    </source>
</reference>
<dbReference type="OrthoDB" id="30840at2759"/>
<comment type="caution">
    <text evidence="5">The sequence shown here is derived from an EMBL/GenBank/DDBJ whole genome shotgun (WGS) entry which is preliminary data.</text>
</comment>
<dbReference type="Gene3D" id="3.40.630.30">
    <property type="match status" value="1"/>
</dbReference>
<dbReference type="GO" id="GO:0004059">
    <property type="term" value="F:aralkylamine N-acetyltransferase activity"/>
    <property type="evidence" value="ECO:0007669"/>
    <property type="project" value="TreeGrafter"/>
</dbReference>
<evidence type="ECO:0000313" key="6">
    <source>
        <dbReference type="Proteomes" id="UP000275385"/>
    </source>
</evidence>
<feature type="domain" description="N-acetyltransferase" evidence="4">
    <location>
        <begin position="63"/>
        <end position="266"/>
    </location>
</feature>
<name>A0A420YDB7_9PEZI</name>
<dbReference type="PANTHER" id="PTHR10908">
    <property type="entry name" value="SEROTONIN N-ACETYLTRANSFERASE"/>
    <property type="match status" value="1"/>
</dbReference>
<proteinExistence type="predicted"/>
<dbReference type="PROSITE" id="PS51186">
    <property type="entry name" value="GNAT"/>
    <property type="match status" value="1"/>
</dbReference>
<evidence type="ECO:0000256" key="3">
    <source>
        <dbReference type="SAM" id="MobiDB-lite"/>
    </source>
</evidence>
<dbReference type="EMBL" id="QVQW01000018">
    <property type="protein sequence ID" value="RKU45881.1"/>
    <property type="molecule type" value="Genomic_DNA"/>
</dbReference>
<evidence type="ECO:0000256" key="2">
    <source>
        <dbReference type="ARBA" id="ARBA00023315"/>
    </source>
</evidence>
<dbReference type="InterPro" id="IPR016181">
    <property type="entry name" value="Acyl_CoA_acyltransferase"/>
</dbReference>
<dbReference type="InterPro" id="IPR051635">
    <property type="entry name" value="SNAT-like"/>
</dbReference>
<dbReference type="GO" id="GO:0005737">
    <property type="term" value="C:cytoplasm"/>
    <property type="evidence" value="ECO:0007669"/>
    <property type="project" value="TreeGrafter"/>
</dbReference>
<evidence type="ECO:0000313" key="5">
    <source>
        <dbReference type="EMBL" id="RKU45881.1"/>
    </source>
</evidence>
<sequence length="270" mass="29857">MSPPPEHDQDARRPADHNDNAVDDTDEADGEFVMLQKTLSQKKRAAKDSESRIHKVLPFAFSPNIRPLSVSDLDSVVALENAAFHDPAHRASPEKFRYRLTTCPELSLGLFCTVVPDQLKGWEIETLSTANPVETDRSNKAVSVLLAHIVATRCCGETITDRDMEIPKNWRELGGRCTDVGHQEQGRTVGIHSLAVIPKVHGCGVGKMLVKAYLQQMNNSGTADRVALLCQDYLVSYYEQFGFKNLGPSEAEYGGGGWNNMVFELPGEEM</sequence>
<feature type="compositionally biased region" description="Acidic residues" evidence="3">
    <location>
        <begin position="21"/>
        <end position="30"/>
    </location>
</feature>
<feature type="compositionally biased region" description="Basic and acidic residues" evidence="3">
    <location>
        <begin position="1"/>
        <end position="20"/>
    </location>
</feature>
<dbReference type="InterPro" id="IPR000182">
    <property type="entry name" value="GNAT_dom"/>
</dbReference>
<feature type="region of interest" description="Disordered" evidence="3">
    <location>
        <begin position="1"/>
        <end position="30"/>
    </location>
</feature>
<dbReference type="SUPFAM" id="SSF55729">
    <property type="entry name" value="Acyl-CoA N-acyltransferases (Nat)"/>
    <property type="match status" value="1"/>
</dbReference>
<dbReference type="CDD" id="cd04301">
    <property type="entry name" value="NAT_SF"/>
    <property type="match status" value="1"/>
</dbReference>
<dbReference type="Pfam" id="PF13673">
    <property type="entry name" value="Acetyltransf_10"/>
    <property type="match status" value="1"/>
</dbReference>